<reference evidence="2 3" key="1">
    <citation type="submission" date="2023-10" db="EMBL/GenBank/DDBJ databases">
        <title>Genomes of two closely related lineages of the louse Polyplax serrata with different host specificities.</title>
        <authorList>
            <person name="Martinu J."/>
            <person name="Tarabai H."/>
            <person name="Stefka J."/>
            <person name="Hypsa V."/>
        </authorList>
    </citation>
    <scope>NUCLEOTIDE SEQUENCE [LARGE SCALE GENOMIC DNA]</scope>
    <source>
        <strain evidence="2">HR10_N</strain>
    </source>
</reference>
<protein>
    <submittedName>
        <fullName evidence="2">Uncharacterized protein</fullName>
    </submittedName>
</protein>
<feature type="compositionally biased region" description="Basic and acidic residues" evidence="1">
    <location>
        <begin position="1"/>
        <end position="12"/>
    </location>
</feature>
<dbReference type="AlphaFoldDB" id="A0AAN8PB41"/>
<accession>A0AAN8PB41</accession>
<proteinExistence type="predicted"/>
<dbReference type="Proteomes" id="UP001372834">
    <property type="component" value="Unassembled WGS sequence"/>
</dbReference>
<organism evidence="2 3">
    <name type="scientific">Polyplax serrata</name>
    <name type="common">Common mouse louse</name>
    <dbReference type="NCBI Taxonomy" id="468196"/>
    <lineage>
        <taxon>Eukaryota</taxon>
        <taxon>Metazoa</taxon>
        <taxon>Ecdysozoa</taxon>
        <taxon>Arthropoda</taxon>
        <taxon>Hexapoda</taxon>
        <taxon>Insecta</taxon>
        <taxon>Pterygota</taxon>
        <taxon>Neoptera</taxon>
        <taxon>Paraneoptera</taxon>
        <taxon>Psocodea</taxon>
        <taxon>Troctomorpha</taxon>
        <taxon>Phthiraptera</taxon>
        <taxon>Anoplura</taxon>
        <taxon>Polyplacidae</taxon>
        <taxon>Polyplax</taxon>
    </lineage>
</organism>
<sequence length="57" mass="6726">MKEKKVEADERSRKRRSRRNLCGINSHMENSLRRWTGAGVWGRWCAVHPETEGDEND</sequence>
<evidence type="ECO:0000313" key="3">
    <source>
        <dbReference type="Proteomes" id="UP001372834"/>
    </source>
</evidence>
<dbReference type="EMBL" id="JAWJWE010000037">
    <property type="protein sequence ID" value="KAK6625996.1"/>
    <property type="molecule type" value="Genomic_DNA"/>
</dbReference>
<gene>
    <name evidence="2" type="ORF">RUM43_006297</name>
</gene>
<evidence type="ECO:0000256" key="1">
    <source>
        <dbReference type="SAM" id="MobiDB-lite"/>
    </source>
</evidence>
<name>A0AAN8PB41_POLSC</name>
<comment type="caution">
    <text evidence="2">The sequence shown here is derived from an EMBL/GenBank/DDBJ whole genome shotgun (WGS) entry which is preliminary data.</text>
</comment>
<feature type="non-terminal residue" evidence="2">
    <location>
        <position position="57"/>
    </location>
</feature>
<feature type="region of interest" description="Disordered" evidence="1">
    <location>
        <begin position="1"/>
        <end position="22"/>
    </location>
</feature>
<evidence type="ECO:0000313" key="2">
    <source>
        <dbReference type="EMBL" id="KAK6625996.1"/>
    </source>
</evidence>